<sequence length="67" mass="7359">MLDEHGACLTISHPLVGMAVVPETCMVEVVGIREEVITDRVIHPEAGDKRSVYSKLTNIGNGRREQT</sequence>
<evidence type="ECO:0000313" key="1">
    <source>
        <dbReference type="EMBL" id="VDO08784.1"/>
    </source>
</evidence>
<protein>
    <submittedName>
        <fullName evidence="3">AMP-binding_C domain-containing protein</fullName>
    </submittedName>
</protein>
<organism evidence="3">
    <name type="scientific">Brugia timori</name>
    <dbReference type="NCBI Taxonomy" id="42155"/>
    <lineage>
        <taxon>Eukaryota</taxon>
        <taxon>Metazoa</taxon>
        <taxon>Ecdysozoa</taxon>
        <taxon>Nematoda</taxon>
        <taxon>Chromadorea</taxon>
        <taxon>Rhabditida</taxon>
        <taxon>Spirurina</taxon>
        <taxon>Spiruromorpha</taxon>
        <taxon>Filarioidea</taxon>
        <taxon>Onchocercidae</taxon>
        <taxon>Brugia</taxon>
    </lineage>
</organism>
<evidence type="ECO:0000313" key="3">
    <source>
        <dbReference type="WBParaSite" id="BTMF_0000151501-mRNA-1"/>
    </source>
</evidence>
<dbReference type="AlphaFoldDB" id="A0A0R3Q5C0"/>
<gene>
    <name evidence="1" type="ORF">BTMF_LOCUS852</name>
</gene>
<keyword evidence="2" id="KW-1185">Reference proteome</keyword>
<dbReference type="Proteomes" id="UP000280834">
    <property type="component" value="Unassembled WGS sequence"/>
</dbReference>
<evidence type="ECO:0000313" key="2">
    <source>
        <dbReference type="Proteomes" id="UP000280834"/>
    </source>
</evidence>
<name>A0A0R3Q5C0_9BILA</name>
<dbReference type="WBParaSite" id="BTMF_0000151501-mRNA-1">
    <property type="protein sequence ID" value="BTMF_0000151501-mRNA-1"/>
    <property type="gene ID" value="BTMF_0000151501"/>
</dbReference>
<reference evidence="3" key="1">
    <citation type="submission" date="2017-02" db="UniProtKB">
        <authorList>
            <consortium name="WormBaseParasite"/>
        </authorList>
    </citation>
    <scope>IDENTIFICATION</scope>
</reference>
<accession>A0A0R3Q5C0</accession>
<reference evidence="1 2" key="2">
    <citation type="submission" date="2018-11" db="EMBL/GenBank/DDBJ databases">
        <authorList>
            <consortium name="Pathogen Informatics"/>
        </authorList>
    </citation>
    <scope>NUCLEOTIDE SEQUENCE [LARGE SCALE GENOMIC DNA]</scope>
</reference>
<dbReference type="EMBL" id="UZAG01000537">
    <property type="protein sequence ID" value="VDO08784.1"/>
    <property type="molecule type" value="Genomic_DNA"/>
</dbReference>
<proteinExistence type="predicted"/>